<dbReference type="GO" id="GO:0005886">
    <property type="term" value="C:plasma membrane"/>
    <property type="evidence" value="ECO:0007669"/>
    <property type="project" value="UniProtKB-SubCell"/>
</dbReference>
<comment type="subcellular location">
    <subcellularLocation>
        <location evidence="1">Cell membrane</location>
        <topology evidence="1">Multi-pass membrane protein</topology>
    </subcellularLocation>
</comment>
<dbReference type="Proteomes" id="UP000007844">
    <property type="component" value="Chromosome"/>
</dbReference>
<dbReference type="RefSeq" id="WP_014261002.1">
    <property type="nucleotide sequence ID" value="NC_016629.1"/>
</dbReference>
<dbReference type="Pfam" id="PF02687">
    <property type="entry name" value="FtsX"/>
    <property type="match status" value="1"/>
</dbReference>
<comment type="similarity">
    <text evidence="6">Belongs to the ABC-4 integral membrane protein family.</text>
</comment>
<dbReference type="eggNOG" id="COG0577">
    <property type="taxonomic scope" value="Bacteria"/>
</dbReference>
<evidence type="ECO:0000256" key="4">
    <source>
        <dbReference type="ARBA" id="ARBA00022989"/>
    </source>
</evidence>
<organism evidence="9 10">
    <name type="scientific">Desulfocurvibacter africanus subsp. africanus str. Walvis Bay</name>
    <dbReference type="NCBI Taxonomy" id="690850"/>
    <lineage>
        <taxon>Bacteria</taxon>
        <taxon>Pseudomonadati</taxon>
        <taxon>Thermodesulfobacteriota</taxon>
        <taxon>Desulfovibrionia</taxon>
        <taxon>Desulfovibrionales</taxon>
        <taxon>Desulfovibrionaceae</taxon>
        <taxon>Desulfocurvibacter</taxon>
    </lineage>
</organism>
<dbReference type="PANTHER" id="PTHR30572:SF4">
    <property type="entry name" value="ABC TRANSPORTER PERMEASE YTRF"/>
    <property type="match status" value="1"/>
</dbReference>
<keyword evidence="3 7" id="KW-0812">Transmembrane</keyword>
<dbReference type="InterPro" id="IPR003838">
    <property type="entry name" value="ABC3_permease_C"/>
</dbReference>
<dbReference type="EMBL" id="CP003221">
    <property type="protein sequence ID" value="EGJ51356.1"/>
    <property type="molecule type" value="Genomic_DNA"/>
</dbReference>
<evidence type="ECO:0000256" key="6">
    <source>
        <dbReference type="ARBA" id="ARBA00038076"/>
    </source>
</evidence>
<dbReference type="KEGG" id="daf:Desaf_3058"/>
<keyword evidence="2" id="KW-1003">Cell membrane</keyword>
<evidence type="ECO:0000313" key="9">
    <source>
        <dbReference type="EMBL" id="EGJ51356.1"/>
    </source>
</evidence>
<evidence type="ECO:0000256" key="7">
    <source>
        <dbReference type="SAM" id="Phobius"/>
    </source>
</evidence>
<sequence length="232" mass="24673">MSSKRQENVSSTRQGNIAKQVVLPFRKSLEISIQSLRVRFFRSLITTLTLVLAVAFLGYVLISSDVATGLLRSGDPDLRDSLVQAGYDLQQGVREAGSSATERWIVLLSLLVCTVGIINAQLMAVTERFREIGTMKCLGALDSFVLRLFLLEAGIQGILGAVAGALVGALGALLMGLARFGLPVLKTLSLPTVGLSLLAAVSTGFLLSVAGVIYPAIVAARMQPVEAMRVQE</sequence>
<evidence type="ECO:0000313" key="10">
    <source>
        <dbReference type="Proteomes" id="UP000007844"/>
    </source>
</evidence>
<protein>
    <recommendedName>
        <fullName evidence="8">ABC3 transporter permease C-terminal domain-containing protein</fullName>
    </recommendedName>
</protein>
<proteinExistence type="inferred from homology"/>
<dbReference type="HOGENOM" id="CLU_066831_0_0_7"/>
<dbReference type="InterPro" id="IPR050250">
    <property type="entry name" value="Macrolide_Exporter_MacB"/>
</dbReference>
<keyword evidence="5 7" id="KW-0472">Membrane</keyword>
<feature type="transmembrane region" description="Helical" evidence="7">
    <location>
        <begin position="197"/>
        <end position="220"/>
    </location>
</feature>
<evidence type="ECO:0000256" key="5">
    <source>
        <dbReference type="ARBA" id="ARBA00023136"/>
    </source>
</evidence>
<feature type="domain" description="ABC3 transporter permease C-terminal" evidence="8">
    <location>
        <begin position="105"/>
        <end position="224"/>
    </location>
</feature>
<accession>F3Z2M3</accession>
<evidence type="ECO:0000256" key="1">
    <source>
        <dbReference type="ARBA" id="ARBA00004651"/>
    </source>
</evidence>
<dbReference type="STRING" id="690850.Desaf_3058"/>
<evidence type="ECO:0000256" key="2">
    <source>
        <dbReference type="ARBA" id="ARBA00022475"/>
    </source>
</evidence>
<gene>
    <name evidence="9" type="ORF">Desaf_3058</name>
</gene>
<keyword evidence="4 7" id="KW-1133">Transmembrane helix</keyword>
<evidence type="ECO:0000259" key="8">
    <source>
        <dbReference type="Pfam" id="PF02687"/>
    </source>
</evidence>
<dbReference type="AlphaFoldDB" id="F3Z2M3"/>
<feature type="transmembrane region" description="Helical" evidence="7">
    <location>
        <begin position="40"/>
        <end position="62"/>
    </location>
</feature>
<keyword evidence="10" id="KW-1185">Reference proteome</keyword>
<dbReference type="GO" id="GO:0022857">
    <property type="term" value="F:transmembrane transporter activity"/>
    <property type="evidence" value="ECO:0007669"/>
    <property type="project" value="TreeGrafter"/>
</dbReference>
<reference evidence="9 10" key="1">
    <citation type="journal article" date="2011" name="J. Bacteriol.">
        <title>Genome sequence of the mercury-methylating and pleomorphic Desulfovibrio africanus Strain Walvis Bay.</title>
        <authorList>
            <person name="Brown S.D."/>
            <person name="Wall J.D."/>
            <person name="Kucken A.M."/>
            <person name="Gilmour C.C."/>
            <person name="Podar M."/>
            <person name="Brandt C.C."/>
            <person name="Teshima H."/>
            <person name="Detter J.C."/>
            <person name="Han C.S."/>
            <person name="Land M.L."/>
            <person name="Lucas S."/>
            <person name="Han J."/>
            <person name="Pennacchio L."/>
            <person name="Nolan M."/>
            <person name="Pitluck S."/>
            <person name="Woyke T."/>
            <person name="Goodwin L."/>
            <person name="Palumbo A.V."/>
            <person name="Elias D.A."/>
        </authorList>
    </citation>
    <scope>NUCLEOTIDE SEQUENCE [LARGE SCALE GENOMIC DNA]</scope>
    <source>
        <strain evidence="9 10">Walvis Bay</strain>
    </source>
</reference>
<evidence type="ECO:0000256" key="3">
    <source>
        <dbReference type="ARBA" id="ARBA00022692"/>
    </source>
</evidence>
<dbReference type="PANTHER" id="PTHR30572">
    <property type="entry name" value="MEMBRANE COMPONENT OF TRANSPORTER-RELATED"/>
    <property type="match status" value="1"/>
</dbReference>
<feature type="transmembrane region" description="Helical" evidence="7">
    <location>
        <begin position="144"/>
        <end position="177"/>
    </location>
</feature>
<name>F3Z2M3_DESAF</name>
<feature type="transmembrane region" description="Helical" evidence="7">
    <location>
        <begin position="104"/>
        <end position="124"/>
    </location>
</feature>